<name>A0A2Z7C6M8_9LAMI</name>
<organism evidence="1 2">
    <name type="scientific">Dorcoceras hygrometricum</name>
    <dbReference type="NCBI Taxonomy" id="472368"/>
    <lineage>
        <taxon>Eukaryota</taxon>
        <taxon>Viridiplantae</taxon>
        <taxon>Streptophyta</taxon>
        <taxon>Embryophyta</taxon>
        <taxon>Tracheophyta</taxon>
        <taxon>Spermatophyta</taxon>
        <taxon>Magnoliopsida</taxon>
        <taxon>eudicotyledons</taxon>
        <taxon>Gunneridae</taxon>
        <taxon>Pentapetalae</taxon>
        <taxon>asterids</taxon>
        <taxon>lamiids</taxon>
        <taxon>Lamiales</taxon>
        <taxon>Gesneriaceae</taxon>
        <taxon>Didymocarpoideae</taxon>
        <taxon>Trichosporeae</taxon>
        <taxon>Loxocarpinae</taxon>
        <taxon>Dorcoceras</taxon>
    </lineage>
</organism>
<dbReference type="AlphaFoldDB" id="A0A2Z7C6M8"/>
<accession>A0A2Z7C6M8</accession>
<evidence type="ECO:0000313" key="1">
    <source>
        <dbReference type="EMBL" id="KZV41601.1"/>
    </source>
</evidence>
<reference evidence="1 2" key="1">
    <citation type="journal article" date="2015" name="Proc. Natl. Acad. Sci. U.S.A.">
        <title>The resurrection genome of Boea hygrometrica: A blueprint for survival of dehydration.</title>
        <authorList>
            <person name="Xiao L."/>
            <person name="Yang G."/>
            <person name="Zhang L."/>
            <person name="Yang X."/>
            <person name="Zhao S."/>
            <person name="Ji Z."/>
            <person name="Zhou Q."/>
            <person name="Hu M."/>
            <person name="Wang Y."/>
            <person name="Chen M."/>
            <person name="Xu Y."/>
            <person name="Jin H."/>
            <person name="Xiao X."/>
            <person name="Hu G."/>
            <person name="Bao F."/>
            <person name="Hu Y."/>
            <person name="Wan P."/>
            <person name="Li L."/>
            <person name="Deng X."/>
            <person name="Kuang T."/>
            <person name="Xiang C."/>
            <person name="Zhu J.K."/>
            <person name="Oliver M.J."/>
            <person name="He Y."/>
        </authorList>
    </citation>
    <scope>NUCLEOTIDE SEQUENCE [LARGE SCALE GENOMIC DNA]</scope>
    <source>
        <strain evidence="2">cv. XS01</strain>
    </source>
</reference>
<dbReference type="Proteomes" id="UP000250235">
    <property type="component" value="Unassembled WGS sequence"/>
</dbReference>
<gene>
    <name evidence="1" type="ORF">F511_15370</name>
</gene>
<dbReference type="EMBL" id="KQ999417">
    <property type="protein sequence ID" value="KZV41601.1"/>
    <property type="molecule type" value="Genomic_DNA"/>
</dbReference>
<proteinExistence type="predicted"/>
<sequence length="142" mass="16742">MRIQQMRRGARYGMSCDDISPDVITISSWLSADEAKRKRRCDVRFALALKIQQVLSRELLFISRSYLEIGRAKRCRLHKLIRQRFAIALKIQREDFALLFHQSKDSVARFQQKRKRSSSRHESAGAKQLTIYEELRELDVNC</sequence>
<evidence type="ECO:0000313" key="2">
    <source>
        <dbReference type="Proteomes" id="UP000250235"/>
    </source>
</evidence>
<keyword evidence="2" id="KW-1185">Reference proteome</keyword>
<protein>
    <submittedName>
        <fullName evidence="1">Uncharacterized protein</fullName>
    </submittedName>
</protein>